<reference evidence="1 2" key="1">
    <citation type="journal article" date="2018" name="Nat. Biotechnol.">
        <title>A standardized bacterial taxonomy based on genome phylogeny substantially revises the tree of life.</title>
        <authorList>
            <person name="Parks D.H."/>
            <person name="Chuvochina M."/>
            <person name="Waite D.W."/>
            <person name="Rinke C."/>
            <person name="Skarshewski A."/>
            <person name="Chaumeil P.A."/>
            <person name="Hugenholtz P."/>
        </authorList>
    </citation>
    <scope>NUCLEOTIDE SEQUENCE [LARGE SCALE GENOMIC DNA]</scope>
    <source>
        <strain evidence="1">UBA9667</strain>
    </source>
</reference>
<evidence type="ECO:0000313" key="1">
    <source>
        <dbReference type="EMBL" id="HCK24759.1"/>
    </source>
</evidence>
<dbReference type="EMBL" id="DPVG01000298">
    <property type="protein sequence ID" value="HCK24759.1"/>
    <property type="molecule type" value="Genomic_DNA"/>
</dbReference>
<name>A0A3D2SFY5_9BACE</name>
<proteinExistence type="predicted"/>
<sequence>MGGNSLYNILSSFHGVNGEEDDLLPQFAEIARYVLSGGYFLINNERKIYLIDIEFYYHEEGSEGKKVKDPIMYHTYDHEKNTKKVKESNNELPYFPLCSLNTHVSGIDITFESEKEKYRASFLIRGYRRDDNTTEVRSTQIYEDFFMGVPLSSNIVLEWKDEGNLCSPLDIESTVRLRVSAYKKDSQGNYIADANGNYIKDYTIKDGREVFKQCPREWRFIRKK</sequence>
<dbReference type="Proteomes" id="UP000263098">
    <property type="component" value="Unassembled WGS sequence"/>
</dbReference>
<organism evidence="1 2">
    <name type="scientific">Bacteroides graminisolvens</name>
    <dbReference type="NCBI Taxonomy" id="477666"/>
    <lineage>
        <taxon>Bacteria</taxon>
        <taxon>Pseudomonadati</taxon>
        <taxon>Bacteroidota</taxon>
        <taxon>Bacteroidia</taxon>
        <taxon>Bacteroidales</taxon>
        <taxon>Bacteroidaceae</taxon>
        <taxon>Bacteroides</taxon>
    </lineage>
</organism>
<evidence type="ECO:0000313" key="2">
    <source>
        <dbReference type="Proteomes" id="UP000263098"/>
    </source>
</evidence>
<gene>
    <name evidence="1" type="ORF">DHW31_08275</name>
</gene>
<protein>
    <submittedName>
        <fullName evidence="1">Uncharacterized protein</fullName>
    </submittedName>
</protein>
<comment type="caution">
    <text evidence="1">The sequence shown here is derived from an EMBL/GenBank/DDBJ whole genome shotgun (WGS) entry which is preliminary data.</text>
</comment>
<dbReference type="AlphaFoldDB" id="A0A3D2SFY5"/>
<accession>A0A3D2SFY5</accession>